<dbReference type="InterPro" id="IPR015943">
    <property type="entry name" value="WD40/YVTN_repeat-like_dom_sf"/>
</dbReference>
<accession>A0A4Q0SJ92</accession>
<comment type="caution">
    <text evidence="1">The sequence shown here is derived from an EMBL/GenBank/DDBJ whole genome shotgun (WGS) entry which is preliminary data.</text>
</comment>
<reference evidence="1 2" key="1">
    <citation type="submission" date="2015-04" db="EMBL/GenBank/DDBJ databases">
        <title>Comparative genomics of rhizobia nodulating Arachis hypogaea in China.</title>
        <authorList>
            <person name="Li Y."/>
        </authorList>
    </citation>
    <scope>NUCLEOTIDE SEQUENCE [LARGE SCALE GENOMIC DNA]</scope>
    <source>
        <strain evidence="1 2">CCBAU 51757</strain>
    </source>
</reference>
<dbReference type="RefSeq" id="WP_128916085.1">
    <property type="nucleotide sequence ID" value="NZ_LBJQ01000003.1"/>
</dbReference>
<gene>
    <name evidence="1" type="ORF">XH99_00685</name>
</gene>
<dbReference type="Gene3D" id="2.130.10.10">
    <property type="entry name" value="YVTN repeat-like/Quinoprotein amine dehydrogenase"/>
    <property type="match status" value="1"/>
</dbReference>
<name>A0A4Q0SJ92_9BRAD</name>
<organism evidence="1 2">
    <name type="scientific">Bradyrhizobium nanningense</name>
    <dbReference type="NCBI Taxonomy" id="1325118"/>
    <lineage>
        <taxon>Bacteria</taxon>
        <taxon>Pseudomonadati</taxon>
        <taxon>Pseudomonadota</taxon>
        <taxon>Alphaproteobacteria</taxon>
        <taxon>Hyphomicrobiales</taxon>
        <taxon>Nitrobacteraceae</taxon>
        <taxon>Bradyrhizobium</taxon>
    </lineage>
</organism>
<evidence type="ECO:0000313" key="1">
    <source>
        <dbReference type="EMBL" id="RXH38630.1"/>
    </source>
</evidence>
<dbReference type="SUPFAM" id="SSF50978">
    <property type="entry name" value="WD40 repeat-like"/>
    <property type="match status" value="1"/>
</dbReference>
<dbReference type="InterPro" id="IPR036322">
    <property type="entry name" value="WD40_repeat_dom_sf"/>
</dbReference>
<sequence length="580" mass="63184">MDRRVELLDRVREDAQALAALASSGTNVPINDYIDRVSLDALCDSLALDPEEWEPEDLERILIIRDGLYDLRNKLRDVDEDAAHSVDRILSAGDRLYADLERAFRELKHEELEAAQATISALHRGPHISALVAPQTLDVVSKEAAEVITQAHTSLRQIDLNLLKVDRSNPEFEVLKSVKLSVQRLSASVFAIRLSAAQRTIYYGTFKMLGDGADRIVGELKALVQKIQASYDRAASFVSQLSTLAEQGTRFSKLVAEFLNTAFLDLDQKVEVVVQLKVQSYHSSEAILCAAVDGDKVLLVGKSGNAWSGDPGKGSIKPRYRVNNGPVFALQSFVNELGEDVLAVGTDDGLQVATEGSVDERYRSRTREHVVAIVCPPWGAKGSRGTVVSGSRDGVVRRWTLAGDRLSQLTDDSYEQVGRRVQCMVVNGNEVVAASQRELVFLDHSMKTLRTVPVPDEVASMDVVNKDTMVVCGEGHISIVNLVGGAYSRMITASNDATYCCVAARDADSFYFGTTTGRVGVMQLSSGVELGSVDVGFPLRGILLVGKKLLAYGGDWNKAARTPRSAAFLTVETITRPLTA</sequence>
<dbReference type="AlphaFoldDB" id="A0A4Q0SJ92"/>
<evidence type="ECO:0000313" key="2">
    <source>
        <dbReference type="Proteomes" id="UP000289546"/>
    </source>
</evidence>
<keyword evidence="2" id="KW-1185">Reference proteome</keyword>
<proteinExistence type="predicted"/>
<dbReference type="Proteomes" id="UP000289546">
    <property type="component" value="Unassembled WGS sequence"/>
</dbReference>
<protein>
    <submittedName>
        <fullName evidence="1">Uncharacterized protein</fullName>
    </submittedName>
</protein>
<dbReference type="EMBL" id="LBJQ01000003">
    <property type="protein sequence ID" value="RXH38630.1"/>
    <property type="molecule type" value="Genomic_DNA"/>
</dbReference>